<dbReference type="Proteomes" id="UP000410492">
    <property type="component" value="Unassembled WGS sequence"/>
</dbReference>
<proteinExistence type="predicted"/>
<organism evidence="1 2">
    <name type="scientific">Callosobruchus maculatus</name>
    <name type="common">Southern cowpea weevil</name>
    <name type="synonym">Pulse bruchid</name>
    <dbReference type="NCBI Taxonomy" id="64391"/>
    <lineage>
        <taxon>Eukaryota</taxon>
        <taxon>Metazoa</taxon>
        <taxon>Ecdysozoa</taxon>
        <taxon>Arthropoda</taxon>
        <taxon>Hexapoda</taxon>
        <taxon>Insecta</taxon>
        <taxon>Pterygota</taxon>
        <taxon>Neoptera</taxon>
        <taxon>Endopterygota</taxon>
        <taxon>Coleoptera</taxon>
        <taxon>Polyphaga</taxon>
        <taxon>Cucujiformia</taxon>
        <taxon>Chrysomeloidea</taxon>
        <taxon>Chrysomelidae</taxon>
        <taxon>Bruchinae</taxon>
        <taxon>Bruchini</taxon>
        <taxon>Callosobruchus</taxon>
    </lineage>
</organism>
<keyword evidence="2" id="KW-1185">Reference proteome</keyword>
<dbReference type="EMBL" id="CAACVG010006804">
    <property type="protein sequence ID" value="VEN41873.1"/>
    <property type="molecule type" value="Genomic_DNA"/>
</dbReference>
<dbReference type="AlphaFoldDB" id="A0A653C2Y0"/>
<evidence type="ECO:0000313" key="1">
    <source>
        <dbReference type="EMBL" id="VEN41873.1"/>
    </source>
</evidence>
<sequence length="80" mass="8922">RGSKKFSHVTVYPINVLLDIFSSQVLLTETENDLQIKIYSLQTTCQKYDMKISTSSTKTMDFSGKCLVGTKIGANDEVLV</sequence>
<protein>
    <submittedName>
        <fullName evidence="1">Uncharacterized protein</fullName>
    </submittedName>
</protein>
<gene>
    <name evidence="1" type="ORF">CALMAC_LOCUS5546</name>
</gene>
<accession>A0A653C2Y0</accession>
<feature type="non-terminal residue" evidence="1">
    <location>
        <position position="1"/>
    </location>
</feature>
<reference evidence="1 2" key="1">
    <citation type="submission" date="2019-01" db="EMBL/GenBank/DDBJ databases">
        <authorList>
            <person name="Sayadi A."/>
        </authorList>
    </citation>
    <scope>NUCLEOTIDE SEQUENCE [LARGE SCALE GENOMIC DNA]</scope>
</reference>
<evidence type="ECO:0000313" key="2">
    <source>
        <dbReference type="Proteomes" id="UP000410492"/>
    </source>
</evidence>
<dbReference type="OrthoDB" id="6770381at2759"/>
<name>A0A653C2Y0_CALMS</name>